<dbReference type="PANTHER" id="PTHR42718:SF9">
    <property type="entry name" value="MAJOR FACILITATOR SUPERFAMILY MULTIDRUG TRANSPORTER MFSC"/>
    <property type="match status" value="1"/>
</dbReference>
<feature type="transmembrane region" description="Helical" evidence="6">
    <location>
        <begin position="54"/>
        <end position="81"/>
    </location>
</feature>
<proteinExistence type="predicted"/>
<dbReference type="RefSeq" id="XP_031004984.1">
    <property type="nucleotide sequence ID" value="XM_031150467.1"/>
</dbReference>
<dbReference type="GO" id="GO:0016020">
    <property type="term" value="C:membrane"/>
    <property type="evidence" value="ECO:0007669"/>
    <property type="project" value="UniProtKB-SubCell"/>
</dbReference>
<evidence type="ECO:0000256" key="2">
    <source>
        <dbReference type="ARBA" id="ARBA00022448"/>
    </source>
</evidence>
<keyword evidence="2" id="KW-0813">Transport</keyword>
<dbReference type="EMBL" id="QGMH01000075">
    <property type="protein sequence ID" value="TVY26196.1"/>
    <property type="molecule type" value="Genomic_DNA"/>
</dbReference>
<name>A0A8H8R1Y7_9HELO</name>
<evidence type="ECO:0000256" key="5">
    <source>
        <dbReference type="ARBA" id="ARBA00023136"/>
    </source>
</evidence>
<protein>
    <recommendedName>
        <fullName evidence="9">Major facilitator superfamily (MFS) profile domain-containing protein</fullName>
    </recommendedName>
</protein>
<organism evidence="7 8">
    <name type="scientific">Lachnellula hyalina</name>
    <dbReference type="NCBI Taxonomy" id="1316788"/>
    <lineage>
        <taxon>Eukaryota</taxon>
        <taxon>Fungi</taxon>
        <taxon>Dikarya</taxon>
        <taxon>Ascomycota</taxon>
        <taxon>Pezizomycotina</taxon>
        <taxon>Leotiomycetes</taxon>
        <taxon>Helotiales</taxon>
        <taxon>Lachnaceae</taxon>
        <taxon>Lachnellula</taxon>
    </lineage>
</organism>
<keyword evidence="5 6" id="KW-0472">Membrane</keyword>
<evidence type="ECO:0008006" key="9">
    <source>
        <dbReference type="Google" id="ProtNLM"/>
    </source>
</evidence>
<dbReference type="AlphaFoldDB" id="A0A8H8R1Y7"/>
<accession>A0A8H8R1Y7</accession>
<evidence type="ECO:0000313" key="7">
    <source>
        <dbReference type="EMBL" id="TVY26196.1"/>
    </source>
</evidence>
<evidence type="ECO:0000256" key="3">
    <source>
        <dbReference type="ARBA" id="ARBA00022692"/>
    </source>
</evidence>
<dbReference type="InterPro" id="IPR036259">
    <property type="entry name" value="MFS_trans_sf"/>
</dbReference>
<keyword evidence="4 6" id="KW-1133">Transmembrane helix</keyword>
<dbReference type="SUPFAM" id="SSF103473">
    <property type="entry name" value="MFS general substrate transporter"/>
    <property type="match status" value="1"/>
</dbReference>
<evidence type="ECO:0000256" key="4">
    <source>
        <dbReference type="ARBA" id="ARBA00022989"/>
    </source>
</evidence>
<keyword evidence="3 6" id="KW-0812">Transmembrane</keyword>
<dbReference type="OrthoDB" id="440755at2759"/>
<dbReference type="Gene3D" id="1.20.1720.10">
    <property type="entry name" value="Multidrug resistance protein D"/>
    <property type="match status" value="1"/>
</dbReference>
<evidence type="ECO:0000256" key="1">
    <source>
        <dbReference type="ARBA" id="ARBA00004141"/>
    </source>
</evidence>
<dbReference type="Proteomes" id="UP000431533">
    <property type="component" value="Unassembled WGS sequence"/>
</dbReference>
<reference evidence="7 8" key="1">
    <citation type="submission" date="2018-05" db="EMBL/GenBank/DDBJ databases">
        <title>Genome sequencing and assembly of the regulated plant pathogen Lachnellula willkommii and related sister species for the development of diagnostic species identification markers.</title>
        <authorList>
            <person name="Giroux E."/>
            <person name="Bilodeau G."/>
        </authorList>
    </citation>
    <scope>NUCLEOTIDE SEQUENCE [LARGE SCALE GENOMIC DNA]</scope>
    <source>
        <strain evidence="7 8">CBS 185.66</strain>
    </source>
</reference>
<evidence type="ECO:0000256" key="6">
    <source>
        <dbReference type="SAM" id="Phobius"/>
    </source>
</evidence>
<dbReference type="GeneID" id="41985721"/>
<evidence type="ECO:0000313" key="8">
    <source>
        <dbReference type="Proteomes" id="UP000431533"/>
    </source>
</evidence>
<comment type="subcellular location">
    <subcellularLocation>
        <location evidence="1">Membrane</location>
        <topology evidence="1">Multi-pass membrane protein</topology>
    </subcellularLocation>
</comment>
<keyword evidence="8" id="KW-1185">Reference proteome</keyword>
<comment type="caution">
    <text evidence="7">The sequence shown here is derived from an EMBL/GenBank/DDBJ whole genome shotgun (WGS) entry which is preliminary data.</text>
</comment>
<dbReference type="PANTHER" id="PTHR42718">
    <property type="entry name" value="MAJOR FACILITATOR SUPERFAMILY MULTIDRUG TRANSPORTER MFSC"/>
    <property type="match status" value="1"/>
</dbReference>
<sequence>MFLDLANLSAITIALPTLRKEFSISTGNLQWIISAYALTVSTSDSVFSVGHRPMLLFGMSFFALFTLVSALTPTFIGLVIARAFQGKQAPKS</sequence>
<gene>
    <name evidence="7" type="ORF">LHYA1_G005523</name>
</gene>